<evidence type="ECO:0000256" key="1">
    <source>
        <dbReference type="SAM" id="Phobius"/>
    </source>
</evidence>
<feature type="transmembrane region" description="Helical" evidence="1">
    <location>
        <begin position="6"/>
        <end position="27"/>
    </location>
</feature>
<dbReference type="Gene3D" id="1.20.120.1490">
    <property type="match status" value="1"/>
</dbReference>
<evidence type="ECO:0000313" key="2">
    <source>
        <dbReference type="EMBL" id="EOR94468.1"/>
    </source>
</evidence>
<dbReference type="AlphaFoldDB" id="R9GRZ2"/>
<dbReference type="eggNOG" id="COG3678">
    <property type="taxonomic scope" value="Bacteria"/>
</dbReference>
<keyword evidence="1" id="KW-0472">Membrane</keyword>
<evidence type="ECO:0000313" key="3">
    <source>
        <dbReference type="Proteomes" id="UP000014174"/>
    </source>
</evidence>
<name>R9GRZ2_9SPHI</name>
<dbReference type="EMBL" id="AQPN01000084">
    <property type="protein sequence ID" value="EOR94468.1"/>
    <property type="molecule type" value="Genomic_DNA"/>
</dbReference>
<keyword evidence="1" id="KW-0812">Transmembrane</keyword>
<accession>R9GRZ2</accession>
<protein>
    <recommendedName>
        <fullName evidence="4">Periplasmic heavy metal sensor</fullName>
    </recommendedName>
</protein>
<gene>
    <name evidence="2" type="ORF">ADIARSV_2314</name>
</gene>
<keyword evidence="1" id="KW-1133">Transmembrane helix</keyword>
<keyword evidence="3" id="KW-1185">Reference proteome</keyword>
<organism evidence="2 3">
    <name type="scientific">Arcticibacter svalbardensis MN12-7</name>
    <dbReference type="NCBI Taxonomy" id="1150600"/>
    <lineage>
        <taxon>Bacteria</taxon>
        <taxon>Pseudomonadati</taxon>
        <taxon>Bacteroidota</taxon>
        <taxon>Sphingobacteriia</taxon>
        <taxon>Sphingobacteriales</taxon>
        <taxon>Sphingobacteriaceae</taxon>
        <taxon>Arcticibacter</taxon>
    </lineage>
</organism>
<dbReference type="RefSeq" id="WP_016195546.1">
    <property type="nucleotide sequence ID" value="NZ_AQPN01000084.1"/>
</dbReference>
<dbReference type="OrthoDB" id="1358465at2"/>
<dbReference type="Proteomes" id="UP000014174">
    <property type="component" value="Unassembled WGS sequence"/>
</dbReference>
<dbReference type="STRING" id="1150600.ADIARSV_2314"/>
<reference evidence="2 3" key="1">
    <citation type="journal article" date="2013" name="Genome Announc.">
        <title>Draft Genome Sequence of Arcticibacter svalbardensis Strain MN12-7T, a Member of the Family Sphingobacteriaceae Isolated from an Arctic Soil Sample.</title>
        <authorList>
            <person name="Shivaji S."/>
            <person name="Ara S."/>
            <person name="Prasad S."/>
            <person name="Manasa B.P."/>
            <person name="Begum Z."/>
            <person name="Singh A."/>
            <person name="Kumar Pinnaka A."/>
        </authorList>
    </citation>
    <scope>NUCLEOTIDE SEQUENCE [LARGE SCALE GENOMIC DNA]</scope>
    <source>
        <strain evidence="2 3">MN12-7</strain>
    </source>
</reference>
<sequence>MSKIKILSIAVIGLLLINAAIVGFLLLKKPPHLPQGRQSMANEGPKQIITERLNFNAQQADDYDKLITAHQVSMRALEDSMGLLKNKLYQTLNNASFAGKDSLINELGTLQKQIEQINYDHFVALKKLCKPDQLDKFNKLTNELARFFATGKKDALPPARD</sequence>
<evidence type="ECO:0008006" key="4">
    <source>
        <dbReference type="Google" id="ProtNLM"/>
    </source>
</evidence>
<comment type="caution">
    <text evidence="2">The sequence shown here is derived from an EMBL/GenBank/DDBJ whole genome shotgun (WGS) entry which is preliminary data.</text>
</comment>
<proteinExistence type="predicted"/>